<organism evidence="1">
    <name type="scientific">marine sediment metagenome</name>
    <dbReference type="NCBI Taxonomy" id="412755"/>
    <lineage>
        <taxon>unclassified sequences</taxon>
        <taxon>metagenomes</taxon>
        <taxon>ecological metagenomes</taxon>
    </lineage>
</organism>
<evidence type="ECO:0000313" key="1">
    <source>
        <dbReference type="EMBL" id="GAF71829.1"/>
    </source>
</evidence>
<feature type="non-terminal residue" evidence="1">
    <location>
        <position position="1"/>
    </location>
</feature>
<evidence type="ECO:0008006" key="2">
    <source>
        <dbReference type="Google" id="ProtNLM"/>
    </source>
</evidence>
<name>X0RSK7_9ZZZZ</name>
<protein>
    <recommendedName>
        <fullName evidence="2">C2H2-type domain-containing protein</fullName>
    </recommendedName>
</protein>
<sequence>PFECISCGKPFGTKAAIDHVVKALEGKHSMFQKPEQANLIRMCEDCRVEALSNMGDDPFAAGYRPRVRRTEDYLAAEEKALETGKSVDDFLD</sequence>
<gene>
    <name evidence="1" type="ORF">S01H1_05221</name>
</gene>
<proteinExistence type="predicted"/>
<reference evidence="1" key="1">
    <citation type="journal article" date="2014" name="Front. Microbiol.">
        <title>High frequency of phylogenetically diverse reductive dehalogenase-homologous genes in deep subseafloor sedimentary metagenomes.</title>
        <authorList>
            <person name="Kawai M."/>
            <person name="Futagami T."/>
            <person name="Toyoda A."/>
            <person name="Takaki Y."/>
            <person name="Nishi S."/>
            <person name="Hori S."/>
            <person name="Arai W."/>
            <person name="Tsubouchi T."/>
            <person name="Morono Y."/>
            <person name="Uchiyama I."/>
            <person name="Ito T."/>
            <person name="Fujiyama A."/>
            <person name="Inagaki F."/>
            <person name="Takami H."/>
        </authorList>
    </citation>
    <scope>NUCLEOTIDE SEQUENCE</scope>
    <source>
        <strain evidence="1">Expedition CK06-06</strain>
    </source>
</reference>
<comment type="caution">
    <text evidence="1">The sequence shown here is derived from an EMBL/GenBank/DDBJ whole genome shotgun (WGS) entry which is preliminary data.</text>
</comment>
<dbReference type="AlphaFoldDB" id="X0RSK7"/>
<accession>X0RSK7</accession>
<dbReference type="EMBL" id="BARS01002722">
    <property type="protein sequence ID" value="GAF71829.1"/>
    <property type="molecule type" value="Genomic_DNA"/>
</dbReference>